<dbReference type="Proteomes" id="UP000676325">
    <property type="component" value="Unassembled WGS sequence"/>
</dbReference>
<dbReference type="RefSeq" id="WP_212516697.1">
    <property type="nucleotide sequence ID" value="NZ_JAGSOH010000006.1"/>
</dbReference>
<feature type="compositionally biased region" description="Polar residues" evidence="1">
    <location>
        <begin position="104"/>
        <end position="115"/>
    </location>
</feature>
<feature type="transmembrane region" description="Helical" evidence="2">
    <location>
        <begin position="41"/>
        <end position="61"/>
    </location>
</feature>
<name>A0A941E8N9_9ACTN</name>
<reference evidence="3" key="1">
    <citation type="submission" date="2021-04" db="EMBL/GenBank/DDBJ databases">
        <title>Genome based classification of Actinospica acidithermotolerans sp. nov., an actinobacterium isolated from an Indonesian hot spring.</title>
        <authorList>
            <person name="Kusuma A.B."/>
            <person name="Putra K.E."/>
            <person name="Nafisah S."/>
            <person name="Loh J."/>
            <person name="Nouioui I."/>
            <person name="Goodfellow M."/>
        </authorList>
    </citation>
    <scope>NUCLEOTIDE SEQUENCE</scope>
    <source>
        <strain evidence="3">MGRD01-02</strain>
    </source>
</reference>
<accession>A0A941E8N9</accession>
<evidence type="ECO:0000256" key="1">
    <source>
        <dbReference type="SAM" id="MobiDB-lite"/>
    </source>
</evidence>
<keyword evidence="2" id="KW-0812">Transmembrane</keyword>
<dbReference type="EMBL" id="JAGSOH010000006">
    <property type="protein sequence ID" value="MBR7825550.1"/>
    <property type="molecule type" value="Genomic_DNA"/>
</dbReference>
<protein>
    <recommendedName>
        <fullName evidence="5">PknH-like extracellular domain-containing protein</fullName>
    </recommendedName>
</protein>
<organism evidence="3 4">
    <name type="scientific">Actinospica acidithermotolerans</name>
    <dbReference type="NCBI Taxonomy" id="2828514"/>
    <lineage>
        <taxon>Bacteria</taxon>
        <taxon>Bacillati</taxon>
        <taxon>Actinomycetota</taxon>
        <taxon>Actinomycetes</taxon>
        <taxon>Catenulisporales</taxon>
        <taxon>Actinospicaceae</taxon>
        <taxon>Actinospica</taxon>
    </lineage>
</organism>
<evidence type="ECO:0000256" key="2">
    <source>
        <dbReference type="SAM" id="Phobius"/>
    </source>
</evidence>
<keyword evidence="2" id="KW-1133">Transmembrane helix</keyword>
<feature type="region of interest" description="Disordered" evidence="1">
    <location>
        <begin position="63"/>
        <end position="130"/>
    </location>
</feature>
<keyword evidence="4" id="KW-1185">Reference proteome</keyword>
<feature type="compositionally biased region" description="Low complexity" evidence="1">
    <location>
        <begin position="116"/>
        <end position="130"/>
    </location>
</feature>
<gene>
    <name evidence="3" type="ORF">KDK95_04475</name>
</gene>
<comment type="caution">
    <text evidence="3">The sequence shown here is derived from an EMBL/GenBank/DDBJ whole genome shotgun (WGS) entry which is preliminary data.</text>
</comment>
<dbReference type="AlphaFoldDB" id="A0A941E8N9"/>
<evidence type="ECO:0008006" key="5">
    <source>
        <dbReference type="Google" id="ProtNLM"/>
    </source>
</evidence>
<keyword evidence="2" id="KW-0472">Membrane</keyword>
<proteinExistence type="predicted"/>
<evidence type="ECO:0000313" key="3">
    <source>
        <dbReference type="EMBL" id="MBR7825550.1"/>
    </source>
</evidence>
<evidence type="ECO:0000313" key="4">
    <source>
        <dbReference type="Proteomes" id="UP000676325"/>
    </source>
</evidence>
<feature type="compositionally biased region" description="Low complexity" evidence="1">
    <location>
        <begin position="83"/>
        <end position="103"/>
    </location>
</feature>
<sequence>MSKDFDAALSDAIELAAGAAHTAGASAARVRGRERTMRKRIIVSTTSFALVAAGAGAAFAVTSHHGGTPRVTAASPSVSASRTPSAGFSPTPTSGPTGLPITTASGTRGSASPLNTPSGPASTGATTSTATASEHWLTASQVLYDSSMNWNAGTPSSCPAGSYEIWQYYAGGCSEHTLPGDPHPAERMDTRVFGAPSVATGDGAWAGTTADQEFYTYASASDAQAAFEYFTNGILGEDSQFAGSTDAITGLAVTSTTTETAHADGAVAIDSRLRDSNGKPAEMNGNPSGASDRHYFFAVRGDIVEMVLITGGPAVSDASGDASYLQTVINALG</sequence>